<dbReference type="NCBIfam" id="TIGR00968">
    <property type="entry name" value="3a0106s01"/>
    <property type="match status" value="1"/>
</dbReference>
<dbReference type="InterPro" id="IPR003593">
    <property type="entry name" value="AAA+_ATPase"/>
</dbReference>
<keyword evidence="2" id="KW-1003">Cell membrane</keyword>
<dbReference type="Pfam" id="PF17850">
    <property type="entry name" value="CysA_C_terminal"/>
    <property type="match status" value="1"/>
</dbReference>
<dbReference type="Proteomes" id="UP000245998">
    <property type="component" value="Unassembled WGS sequence"/>
</dbReference>
<keyword evidence="3" id="KW-0547">Nucleotide-binding</keyword>
<evidence type="ECO:0000313" key="10">
    <source>
        <dbReference type="Proteomes" id="UP000245998"/>
    </source>
</evidence>
<dbReference type="SUPFAM" id="SSF50331">
    <property type="entry name" value="MOP-like"/>
    <property type="match status" value="1"/>
</dbReference>
<dbReference type="InterPro" id="IPR003439">
    <property type="entry name" value="ABC_transporter-like_ATP-bd"/>
</dbReference>
<dbReference type="SUPFAM" id="SSF52540">
    <property type="entry name" value="P-loop containing nucleoside triphosphate hydrolases"/>
    <property type="match status" value="1"/>
</dbReference>
<evidence type="ECO:0000313" key="9">
    <source>
        <dbReference type="EMBL" id="PWA12289.1"/>
    </source>
</evidence>
<dbReference type="InterPro" id="IPR005666">
    <property type="entry name" value="Sulph_transpt1"/>
</dbReference>
<reference evidence="9 10" key="1">
    <citation type="submission" date="2018-04" db="EMBL/GenBank/DDBJ databases">
        <title>Camelliibacillus theae gen. nov., sp. nov., isolated from Pu'er tea.</title>
        <authorList>
            <person name="Niu L."/>
        </authorList>
    </citation>
    <scope>NUCLEOTIDE SEQUENCE [LARGE SCALE GENOMIC DNA]</scope>
    <source>
        <strain evidence="9 10">T8</strain>
    </source>
</reference>
<proteinExistence type="predicted"/>
<evidence type="ECO:0000256" key="3">
    <source>
        <dbReference type="ARBA" id="ARBA00022741"/>
    </source>
</evidence>
<evidence type="ECO:0000256" key="6">
    <source>
        <dbReference type="ARBA" id="ARBA00023032"/>
    </source>
</evidence>
<evidence type="ECO:0000256" key="5">
    <source>
        <dbReference type="ARBA" id="ARBA00022967"/>
    </source>
</evidence>
<dbReference type="FunFam" id="3.40.50.300:FF:000227">
    <property type="entry name" value="Sulfate/thiosulfate import ATP-binding protein CysA"/>
    <property type="match status" value="1"/>
</dbReference>
<name>A0A2U1K544_9BACI</name>
<dbReference type="PROSITE" id="PS00211">
    <property type="entry name" value="ABC_TRANSPORTER_1"/>
    <property type="match status" value="1"/>
</dbReference>
<evidence type="ECO:0000259" key="8">
    <source>
        <dbReference type="PROSITE" id="PS50893"/>
    </source>
</evidence>
<dbReference type="GO" id="GO:0043190">
    <property type="term" value="C:ATP-binding cassette (ABC) transporter complex"/>
    <property type="evidence" value="ECO:0007669"/>
    <property type="project" value="InterPro"/>
</dbReference>
<sequence length="353" mass="39918">MSILIENVTKTFGSFHALKQINLEIQTGELVALLGPSGSGKTTLLRIIAGLEDPDEGIIHFGKKEITHLHTAKRKVGYVFQHYALFKHMTVFDNIAYGLKVLPKKTRPSKKEIESKVNKLLQLIKLEAFANRYPAQLSGGQKQRVALARALAVEPKLLLLDEPFGALDAKVRKELRRWLRQLHDDFQITSIFVTHDQEEALDVANRIVIMNEGKIEQIGSPDEVYEQPNSPFVYNFLGNVNVFKGRVQNGKLFNGDAELPVPDVTHSENDQALGYVRPHELSIVRNGSLKEAIKATIAHIHTVGRAVHIELKRKDTNQFLEVELTKEEYEDLKLRTGEEVFVKPKHLQIFKGN</sequence>
<dbReference type="InterPro" id="IPR008995">
    <property type="entry name" value="Mo/tungstate-bd_C_term_dom"/>
</dbReference>
<dbReference type="AlphaFoldDB" id="A0A2U1K544"/>
<dbReference type="GO" id="GO:0005524">
    <property type="term" value="F:ATP binding"/>
    <property type="evidence" value="ECO:0007669"/>
    <property type="project" value="UniProtKB-KW"/>
</dbReference>
<dbReference type="CDD" id="cd03296">
    <property type="entry name" value="ABC_CysA_sulfate_importer"/>
    <property type="match status" value="1"/>
</dbReference>
<dbReference type="Pfam" id="PF00005">
    <property type="entry name" value="ABC_tran"/>
    <property type="match status" value="1"/>
</dbReference>
<dbReference type="EMBL" id="QCZG01000010">
    <property type="protein sequence ID" value="PWA12289.1"/>
    <property type="molecule type" value="Genomic_DNA"/>
</dbReference>
<dbReference type="OrthoDB" id="9802264at2"/>
<keyword evidence="10" id="KW-1185">Reference proteome</keyword>
<keyword evidence="5" id="KW-1278">Translocase</keyword>
<keyword evidence="7" id="KW-0472">Membrane</keyword>
<dbReference type="InterPro" id="IPR050093">
    <property type="entry name" value="ABC_SmlMolc_Importer"/>
</dbReference>
<dbReference type="Gene3D" id="3.40.50.300">
    <property type="entry name" value="P-loop containing nucleotide triphosphate hydrolases"/>
    <property type="match status" value="1"/>
</dbReference>
<evidence type="ECO:0000256" key="4">
    <source>
        <dbReference type="ARBA" id="ARBA00022840"/>
    </source>
</evidence>
<accession>A0A2U1K544</accession>
<evidence type="ECO:0000256" key="1">
    <source>
        <dbReference type="ARBA" id="ARBA00022448"/>
    </source>
</evidence>
<comment type="caution">
    <text evidence="9">The sequence shown here is derived from an EMBL/GenBank/DDBJ whole genome shotgun (WGS) entry which is preliminary data.</text>
</comment>
<dbReference type="InterPro" id="IPR027417">
    <property type="entry name" value="P-loop_NTPase"/>
</dbReference>
<dbReference type="PROSITE" id="PS50893">
    <property type="entry name" value="ABC_TRANSPORTER_2"/>
    <property type="match status" value="1"/>
</dbReference>
<evidence type="ECO:0000256" key="2">
    <source>
        <dbReference type="ARBA" id="ARBA00022475"/>
    </source>
</evidence>
<keyword evidence="6" id="KW-0764">Sulfate transport</keyword>
<dbReference type="SMART" id="SM00382">
    <property type="entry name" value="AAA"/>
    <property type="match status" value="1"/>
</dbReference>
<dbReference type="GO" id="GO:0015419">
    <property type="term" value="F:ABC-type sulfate transporter activity"/>
    <property type="evidence" value="ECO:0007669"/>
    <property type="project" value="InterPro"/>
</dbReference>
<dbReference type="InterPro" id="IPR024765">
    <property type="entry name" value="TOBE-like"/>
</dbReference>
<dbReference type="InterPro" id="IPR017871">
    <property type="entry name" value="ABC_transporter-like_CS"/>
</dbReference>
<gene>
    <name evidence="9" type="ORF">DCC39_06635</name>
</gene>
<protein>
    <submittedName>
        <fullName evidence="9">Sulfate ABC transporter ATP-binding protein</fullName>
    </submittedName>
</protein>
<dbReference type="PANTHER" id="PTHR42781:SF4">
    <property type="entry name" value="SPERMIDINE_PUTRESCINE IMPORT ATP-BINDING PROTEIN POTA"/>
    <property type="match status" value="1"/>
</dbReference>
<keyword evidence="4 9" id="KW-0067">ATP-binding</keyword>
<organism evidence="9 10">
    <name type="scientific">Pueribacillus theae</name>
    <dbReference type="NCBI Taxonomy" id="2171751"/>
    <lineage>
        <taxon>Bacteria</taxon>
        <taxon>Bacillati</taxon>
        <taxon>Bacillota</taxon>
        <taxon>Bacilli</taxon>
        <taxon>Bacillales</taxon>
        <taxon>Bacillaceae</taxon>
        <taxon>Pueribacillus</taxon>
    </lineage>
</organism>
<keyword evidence="1" id="KW-0813">Transport</keyword>
<dbReference type="GO" id="GO:0016887">
    <property type="term" value="F:ATP hydrolysis activity"/>
    <property type="evidence" value="ECO:0007669"/>
    <property type="project" value="InterPro"/>
</dbReference>
<dbReference type="PANTHER" id="PTHR42781">
    <property type="entry name" value="SPERMIDINE/PUTRESCINE IMPORT ATP-BINDING PROTEIN POTA"/>
    <property type="match status" value="1"/>
</dbReference>
<dbReference type="InterPro" id="IPR041193">
    <property type="entry name" value="CysA_C"/>
</dbReference>
<dbReference type="Pfam" id="PF12857">
    <property type="entry name" value="TOBE_3"/>
    <property type="match status" value="1"/>
</dbReference>
<evidence type="ECO:0000256" key="7">
    <source>
        <dbReference type="ARBA" id="ARBA00023136"/>
    </source>
</evidence>
<feature type="domain" description="ABC transporter" evidence="8">
    <location>
        <begin position="3"/>
        <end position="237"/>
    </location>
</feature>
<dbReference type="RefSeq" id="WP_116554112.1">
    <property type="nucleotide sequence ID" value="NZ_QCZG01000010.1"/>
</dbReference>